<reference evidence="7" key="1">
    <citation type="submission" date="2016-10" db="EMBL/GenBank/DDBJ databases">
        <authorList>
            <person name="Varghese N."/>
            <person name="Submissions S."/>
        </authorList>
    </citation>
    <scope>NUCLEOTIDE SEQUENCE [LARGE SCALE GENOMIC DNA]</scope>
    <source>
        <strain evidence="7">CGMCC 1.10119</strain>
    </source>
</reference>
<organism evidence="6 7">
    <name type="scientific">Halogranum gelatinilyticum</name>
    <dbReference type="NCBI Taxonomy" id="660521"/>
    <lineage>
        <taxon>Archaea</taxon>
        <taxon>Methanobacteriati</taxon>
        <taxon>Methanobacteriota</taxon>
        <taxon>Stenosarchaea group</taxon>
        <taxon>Halobacteria</taxon>
        <taxon>Halobacteriales</taxon>
        <taxon>Haloferacaceae</taxon>
    </lineage>
</organism>
<dbReference type="SMART" id="SM00346">
    <property type="entry name" value="HTH_ICLR"/>
    <property type="match status" value="1"/>
</dbReference>
<name>A0A1G9YQZ9_9EURY</name>
<dbReference type="CDD" id="cd00090">
    <property type="entry name" value="HTH_ARSR"/>
    <property type="match status" value="1"/>
</dbReference>
<feature type="domain" description="IclR-ED" evidence="5">
    <location>
        <begin position="69"/>
        <end position="255"/>
    </location>
</feature>
<evidence type="ECO:0000256" key="1">
    <source>
        <dbReference type="ARBA" id="ARBA00023015"/>
    </source>
</evidence>
<evidence type="ECO:0000313" key="6">
    <source>
        <dbReference type="EMBL" id="SDN11407.1"/>
    </source>
</evidence>
<evidence type="ECO:0000259" key="4">
    <source>
        <dbReference type="PROSITE" id="PS51077"/>
    </source>
</evidence>
<protein>
    <submittedName>
        <fullName evidence="6">Transcriptional regulator, IclR family</fullName>
    </submittedName>
</protein>
<sequence length="259" mass="28782">MKNSSPRTLSTVETTCSVIDVLEENGGATVTEVAETLGISPGGAYNHLATLYEEGYLVKENGQYELGMKFVNKGRHVIDNNILYQAGKEVTEKLAEETGEFTHLMTCEHGRGVFLHKARGERGISQDFNNMKLKKHDYLHWGSTGKAYLAHLPPEEARRIVEEQGLPSMNENTITDPDELFEEFETIREQGYAINDQEEIIGTRAIGAPIENDKALYGAISISGPKSRFTFDHLHGELSEKVLEAANIISVNITTIQNQ</sequence>
<dbReference type="Gene3D" id="1.10.10.10">
    <property type="entry name" value="Winged helix-like DNA-binding domain superfamily/Winged helix DNA-binding domain"/>
    <property type="match status" value="1"/>
</dbReference>
<feature type="domain" description="HTH iclR-type" evidence="4">
    <location>
        <begin position="9"/>
        <end position="68"/>
    </location>
</feature>
<dbReference type="SUPFAM" id="SSF46785">
    <property type="entry name" value="Winged helix' DNA-binding domain"/>
    <property type="match status" value="1"/>
</dbReference>
<dbReference type="SUPFAM" id="SSF55781">
    <property type="entry name" value="GAF domain-like"/>
    <property type="match status" value="1"/>
</dbReference>
<dbReference type="PANTHER" id="PTHR30136:SF35">
    <property type="entry name" value="HTH-TYPE TRANSCRIPTIONAL REGULATOR RV1719"/>
    <property type="match status" value="1"/>
</dbReference>
<dbReference type="GO" id="GO:0003677">
    <property type="term" value="F:DNA binding"/>
    <property type="evidence" value="ECO:0007669"/>
    <property type="project" value="UniProtKB-KW"/>
</dbReference>
<dbReference type="RefSeq" id="WP_089699418.1">
    <property type="nucleotide sequence ID" value="NZ_FNHL01000005.1"/>
</dbReference>
<dbReference type="InterPro" id="IPR011991">
    <property type="entry name" value="ArsR-like_HTH"/>
</dbReference>
<gene>
    <name evidence="6" type="ORF">SAMN04487949_3417</name>
</gene>
<dbReference type="PANTHER" id="PTHR30136">
    <property type="entry name" value="HELIX-TURN-HELIX TRANSCRIPTIONAL REGULATOR, ICLR FAMILY"/>
    <property type="match status" value="1"/>
</dbReference>
<dbReference type="GO" id="GO:0003700">
    <property type="term" value="F:DNA-binding transcription factor activity"/>
    <property type="evidence" value="ECO:0007669"/>
    <property type="project" value="TreeGrafter"/>
</dbReference>
<dbReference type="Pfam" id="PF09339">
    <property type="entry name" value="HTH_IclR"/>
    <property type="match status" value="1"/>
</dbReference>
<dbReference type="AlphaFoldDB" id="A0A1G9YQZ9"/>
<dbReference type="GO" id="GO:0045892">
    <property type="term" value="P:negative regulation of DNA-templated transcription"/>
    <property type="evidence" value="ECO:0007669"/>
    <property type="project" value="TreeGrafter"/>
</dbReference>
<keyword evidence="3" id="KW-0804">Transcription</keyword>
<dbReference type="EMBL" id="FNHL01000005">
    <property type="protein sequence ID" value="SDN11407.1"/>
    <property type="molecule type" value="Genomic_DNA"/>
</dbReference>
<dbReference type="InterPro" id="IPR005471">
    <property type="entry name" value="Tscrpt_reg_IclR_N"/>
</dbReference>
<dbReference type="InterPro" id="IPR050707">
    <property type="entry name" value="HTH_MetabolicPath_Reg"/>
</dbReference>
<dbReference type="InterPro" id="IPR029016">
    <property type="entry name" value="GAF-like_dom_sf"/>
</dbReference>
<dbReference type="PROSITE" id="PS51078">
    <property type="entry name" value="ICLR_ED"/>
    <property type="match status" value="1"/>
</dbReference>
<dbReference type="OrthoDB" id="14763at2157"/>
<evidence type="ECO:0000259" key="5">
    <source>
        <dbReference type="PROSITE" id="PS51078"/>
    </source>
</evidence>
<dbReference type="Gene3D" id="3.30.450.40">
    <property type="match status" value="1"/>
</dbReference>
<keyword evidence="7" id="KW-1185">Reference proteome</keyword>
<dbReference type="PROSITE" id="PS51077">
    <property type="entry name" value="HTH_ICLR"/>
    <property type="match status" value="1"/>
</dbReference>
<accession>A0A1G9YQZ9</accession>
<keyword evidence="1" id="KW-0805">Transcription regulation</keyword>
<keyword evidence="2" id="KW-0238">DNA-binding</keyword>
<dbReference type="InterPro" id="IPR036390">
    <property type="entry name" value="WH_DNA-bd_sf"/>
</dbReference>
<evidence type="ECO:0000256" key="2">
    <source>
        <dbReference type="ARBA" id="ARBA00023125"/>
    </source>
</evidence>
<dbReference type="InterPro" id="IPR014757">
    <property type="entry name" value="Tscrpt_reg_IclR_C"/>
</dbReference>
<dbReference type="InterPro" id="IPR036388">
    <property type="entry name" value="WH-like_DNA-bd_sf"/>
</dbReference>
<proteinExistence type="predicted"/>
<dbReference type="Proteomes" id="UP000199451">
    <property type="component" value="Unassembled WGS sequence"/>
</dbReference>
<dbReference type="Pfam" id="PF01614">
    <property type="entry name" value="IclR_C"/>
    <property type="match status" value="1"/>
</dbReference>
<evidence type="ECO:0000313" key="7">
    <source>
        <dbReference type="Proteomes" id="UP000199451"/>
    </source>
</evidence>
<evidence type="ECO:0000256" key="3">
    <source>
        <dbReference type="ARBA" id="ARBA00023163"/>
    </source>
</evidence>